<dbReference type="InterPro" id="IPR001711">
    <property type="entry name" value="PLipase_C_Pinositol-sp_Y"/>
</dbReference>
<comment type="catalytic activity">
    <reaction evidence="1 11">
        <text>a 1,2-diacyl-sn-glycero-3-phospho-(1D-myo-inositol-4,5-bisphosphate) + H2O = 1D-myo-inositol 1,4,5-trisphosphate + a 1,2-diacyl-sn-glycerol + H(+)</text>
        <dbReference type="Rhea" id="RHEA:33179"/>
        <dbReference type="ChEBI" id="CHEBI:15377"/>
        <dbReference type="ChEBI" id="CHEBI:15378"/>
        <dbReference type="ChEBI" id="CHEBI:17815"/>
        <dbReference type="ChEBI" id="CHEBI:58456"/>
        <dbReference type="ChEBI" id="CHEBI:203600"/>
        <dbReference type="EC" id="3.1.4.11"/>
    </reaction>
</comment>
<keyword evidence="5" id="KW-1003">Cell membrane</keyword>
<dbReference type="PROSITE" id="PS50008">
    <property type="entry name" value="PIPLC_Y_DOMAIN"/>
    <property type="match status" value="1"/>
</dbReference>
<dbReference type="InterPro" id="IPR001192">
    <property type="entry name" value="PI-PLC_fam"/>
</dbReference>
<dbReference type="PROSITE" id="PS50007">
    <property type="entry name" value="PIPLC_X_DOMAIN"/>
    <property type="match status" value="1"/>
</dbReference>
<dbReference type="SMART" id="SM00149">
    <property type="entry name" value="PLCYc"/>
    <property type="match status" value="1"/>
</dbReference>
<dbReference type="SUPFAM" id="SSF51695">
    <property type="entry name" value="PLC-like phosphodiesterases"/>
    <property type="match status" value="1"/>
</dbReference>
<dbReference type="SMART" id="SM00239">
    <property type="entry name" value="C2"/>
    <property type="match status" value="1"/>
</dbReference>
<accession>A0AAQ3RG35</accession>
<evidence type="ECO:0000256" key="11">
    <source>
        <dbReference type="RuleBase" id="RU361133"/>
    </source>
</evidence>
<dbReference type="Pfam" id="PF00168">
    <property type="entry name" value="C2"/>
    <property type="match status" value="1"/>
</dbReference>
<evidence type="ECO:0000256" key="7">
    <source>
        <dbReference type="ARBA" id="ARBA00022963"/>
    </source>
</evidence>
<dbReference type="GO" id="GO:0051209">
    <property type="term" value="P:release of sequestered calcium ion into cytosol"/>
    <property type="evidence" value="ECO:0007669"/>
    <property type="project" value="TreeGrafter"/>
</dbReference>
<dbReference type="GO" id="GO:0048015">
    <property type="term" value="P:phosphatidylinositol-mediated signaling"/>
    <property type="evidence" value="ECO:0007669"/>
    <property type="project" value="TreeGrafter"/>
</dbReference>
<name>A0AAQ3RG35_VIGMU</name>
<dbReference type="Pfam" id="PF00388">
    <property type="entry name" value="PI-PLC-X"/>
    <property type="match status" value="1"/>
</dbReference>
<organism evidence="15 16">
    <name type="scientific">Vigna mungo</name>
    <name type="common">Black gram</name>
    <name type="synonym">Phaseolus mungo</name>
    <dbReference type="NCBI Taxonomy" id="3915"/>
    <lineage>
        <taxon>Eukaryota</taxon>
        <taxon>Viridiplantae</taxon>
        <taxon>Streptophyta</taxon>
        <taxon>Embryophyta</taxon>
        <taxon>Tracheophyta</taxon>
        <taxon>Spermatophyta</taxon>
        <taxon>Magnoliopsida</taxon>
        <taxon>eudicotyledons</taxon>
        <taxon>Gunneridae</taxon>
        <taxon>Pentapetalae</taxon>
        <taxon>rosids</taxon>
        <taxon>fabids</taxon>
        <taxon>Fabales</taxon>
        <taxon>Fabaceae</taxon>
        <taxon>Papilionoideae</taxon>
        <taxon>50 kb inversion clade</taxon>
        <taxon>NPAAA clade</taxon>
        <taxon>indigoferoid/millettioid clade</taxon>
        <taxon>Phaseoleae</taxon>
        <taxon>Vigna</taxon>
    </lineage>
</organism>
<evidence type="ECO:0000313" key="16">
    <source>
        <dbReference type="Proteomes" id="UP001374535"/>
    </source>
</evidence>
<dbReference type="SMART" id="SM00148">
    <property type="entry name" value="PLCXc"/>
    <property type="match status" value="1"/>
</dbReference>
<evidence type="ECO:0000256" key="6">
    <source>
        <dbReference type="ARBA" id="ARBA00022801"/>
    </source>
</evidence>
<keyword evidence="6 11" id="KW-0378">Hydrolase</keyword>
<dbReference type="PANTHER" id="PTHR10336">
    <property type="entry name" value="PHOSPHOINOSITIDE-SPECIFIC PHOSPHOLIPASE C FAMILY PROTEIN"/>
    <property type="match status" value="1"/>
</dbReference>
<keyword evidence="7 11" id="KW-0442">Lipid degradation</keyword>
<dbReference type="PANTHER" id="PTHR10336:SF105">
    <property type="entry name" value="PHOSPHOINOSITIDE PHOSPHOLIPASE C 1"/>
    <property type="match status" value="1"/>
</dbReference>
<dbReference type="CDD" id="cd00275">
    <property type="entry name" value="C2_PLC_like"/>
    <property type="match status" value="1"/>
</dbReference>
<dbReference type="GO" id="GO:0016042">
    <property type="term" value="P:lipid catabolic process"/>
    <property type="evidence" value="ECO:0007669"/>
    <property type="project" value="UniProtKB-KW"/>
</dbReference>
<keyword evidence="16" id="KW-1185">Reference proteome</keyword>
<dbReference type="FunFam" id="2.60.40.150:FF:000060">
    <property type="entry name" value="Phosphoinositide phospholipase C"/>
    <property type="match status" value="1"/>
</dbReference>
<dbReference type="InterPro" id="IPR035892">
    <property type="entry name" value="C2_domain_sf"/>
</dbReference>
<keyword evidence="10" id="KW-0807">Transducer</keyword>
<dbReference type="SUPFAM" id="SSF49562">
    <property type="entry name" value="C2 domain (Calcium/lipid-binding domain, CaLB)"/>
    <property type="match status" value="1"/>
</dbReference>
<dbReference type="PROSITE" id="PS50004">
    <property type="entry name" value="C2"/>
    <property type="match status" value="1"/>
</dbReference>
<dbReference type="InterPro" id="IPR000008">
    <property type="entry name" value="C2_dom"/>
</dbReference>
<evidence type="ECO:0000256" key="2">
    <source>
        <dbReference type="ARBA" id="ARBA00001913"/>
    </source>
</evidence>
<feature type="domain" description="PI-PLC Y-box" evidence="14">
    <location>
        <begin position="151"/>
        <end position="218"/>
    </location>
</feature>
<gene>
    <name evidence="15" type="ORF">V8G54_035929</name>
</gene>
<dbReference type="Pfam" id="PF00387">
    <property type="entry name" value="PI-PLC-Y"/>
    <property type="match status" value="1"/>
</dbReference>
<evidence type="ECO:0000256" key="4">
    <source>
        <dbReference type="ARBA" id="ARBA00012368"/>
    </source>
</evidence>
<reference evidence="15 16" key="1">
    <citation type="journal article" date="2023" name="Life. Sci Alliance">
        <title>Evolutionary insights into 3D genome organization and epigenetic landscape of Vigna mungo.</title>
        <authorList>
            <person name="Junaid A."/>
            <person name="Singh B."/>
            <person name="Bhatia S."/>
        </authorList>
    </citation>
    <scope>NUCLEOTIDE SEQUENCE [LARGE SCALE GENOMIC DNA]</scope>
    <source>
        <strain evidence="15">Urdbean</strain>
    </source>
</reference>
<dbReference type="EC" id="3.1.4.11" evidence="4 11"/>
<dbReference type="Proteomes" id="UP001374535">
    <property type="component" value="Chromosome 11"/>
</dbReference>
<evidence type="ECO:0000256" key="10">
    <source>
        <dbReference type="ARBA" id="ARBA00023224"/>
    </source>
</evidence>
<feature type="compositionally biased region" description="Basic and acidic residues" evidence="12">
    <location>
        <begin position="113"/>
        <end position="122"/>
    </location>
</feature>
<evidence type="ECO:0000256" key="12">
    <source>
        <dbReference type="SAM" id="MobiDB-lite"/>
    </source>
</evidence>
<dbReference type="GO" id="GO:0004435">
    <property type="term" value="F:phosphatidylinositol-4,5-bisphosphate phospholipase C activity"/>
    <property type="evidence" value="ECO:0007669"/>
    <property type="project" value="UniProtKB-EC"/>
</dbReference>
<comment type="cofactor">
    <cofactor evidence="2">
        <name>Ca(2+)</name>
        <dbReference type="ChEBI" id="CHEBI:29108"/>
    </cofactor>
</comment>
<dbReference type="InterPro" id="IPR017946">
    <property type="entry name" value="PLC-like_Pdiesterase_TIM-brl"/>
</dbReference>
<dbReference type="Gene3D" id="2.60.40.150">
    <property type="entry name" value="C2 domain"/>
    <property type="match status" value="1"/>
</dbReference>
<evidence type="ECO:0000313" key="15">
    <source>
        <dbReference type="EMBL" id="WVY90415.1"/>
    </source>
</evidence>
<keyword evidence="9" id="KW-0472">Membrane</keyword>
<evidence type="ECO:0000256" key="3">
    <source>
        <dbReference type="ARBA" id="ARBA00004202"/>
    </source>
</evidence>
<dbReference type="PRINTS" id="PR00390">
    <property type="entry name" value="PHPHLIPASEC"/>
</dbReference>
<feature type="compositionally biased region" description="Acidic residues" evidence="12">
    <location>
        <begin position="123"/>
        <end position="134"/>
    </location>
</feature>
<evidence type="ECO:0000256" key="9">
    <source>
        <dbReference type="ARBA" id="ARBA00023136"/>
    </source>
</evidence>
<evidence type="ECO:0000259" key="13">
    <source>
        <dbReference type="PROSITE" id="PS50004"/>
    </source>
</evidence>
<dbReference type="AlphaFoldDB" id="A0AAQ3RG35"/>
<evidence type="ECO:0000256" key="5">
    <source>
        <dbReference type="ARBA" id="ARBA00022475"/>
    </source>
</evidence>
<feature type="domain" description="C2" evidence="13">
    <location>
        <begin position="213"/>
        <end position="346"/>
    </location>
</feature>
<protein>
    <recommendedName>
        <fullName evidence="4 11">Phosphoinositide phospholipase C</fullName>
        <ecNumber evidence="4 11">3.1.4.11</ecNumber>
    </recommendedName>
</protein>
<evidence type="ECO:0000256" key="8">
    <source>
        <dbReference type="ARBA" id="ARBA00023098"/>
    </source>
</evidence>
<evidence type="ECO:0000259" key="14">
    <source>
        <dbReference type="PROSITE" id="PS50008"/>
    </source>
</evidence>
<dbReference type="GO" id="GO:0005886">
    <property type="term" value="C:plasma membrane"/>
    <property type="evidence" value="ECO:0007669"/>
    <property type="project" value="UniProtKB-SubCell"/>
</dbReference>
<keyword evidence="8 11" id="KW-0443">Lipid metabolism</keyword>
<dbReference type="GO" id="GO:0006950">
    <property type="term" value="P:response to stress"/>
    <property type="evidence" value="ECO:0007669"/>
    <property type="project" value="UniProtKB-ARBA"/>
</dbReference>
<dbReference type="InterPro" id="IPR000909">
    <property type="entry name" value="PLipase_C_PInositol-sp_X_dom"/>
</dbReference>
<comment type="subcellular location">
    <subcellularLocation>
        <location evidence="3">Cell membrane</location>
        <topology evidence="3">Peripheral membrane protein</topology>
    </subcellularLocation>
</comment>
<feature type="region of interest" description="Disordered" evidence="12">
    <location>
        <begin position="113"/>
        <end position="138"/>
    </location>
</feature>
<dbReference type="EMBL" id="CP144690">
    <property type="protein sequence ID" value="WVY90415.1"/>
    <property type="molecule type" value="Genomic_DNA"/>
</dbReference>
<dbReference type="Gene3D" id="3.20.20.190">
    <property type="entry name" value="Phosphatidylinositol (PI) phosphodiesterase"/>
    <property type="match status" value="1"/>
</dbReference>
<proteinExistence type="predicted"/>
<sequence length="368" mass="42742">MLLYMKLIDFIKKCRTLTSSVKLRACLLAIKDYAFFASPYPVVITFEDHITPSLQGKVAKMLVDTFGDMLFYPENPHQMREFPSPERLKKKILISTKPPESYESQDQRILEEYRDKSRVNYKDDEDDEDDEDDTPEYRDLISIRAGKPKGKFTQRNLLRIYPKGTRLDSSNYDPMIGWMHGAQMVAFNMQGGGHYRRYMEGMFRANGGCGYVKKPNILLNVNDIFDPKAFRPVQTILQVLVYMGDGWRSDFSPTHFDFYSPPDFRVQIGIHGVPADRDMKYTRTIEDDWVPVWNEEFSFPLSTPELALLYIKVVERDFSGSGDFGGQTCLPVSQLRQGIRAVRLRNRKGELYKSVRLLIQFHFLTNTL</sequence>
<evidence type="ECO:0000256" key="1">
    <source>
        <dbReference type="ARBA" id="ARBA00001195"/>
    </source>
</evidence>